<evidence type="ECO:0000256" key="2">
    <source>
        <dbReference type="ARBA" id="ARBA00022825"/>
    </source>
</evidence>
<evidence type="ECO:0000259" key="5">
    <source>
        <dbReference type="Pfam" id="PF00326"/>
    </source>
</evidence>
<keyword evidence="2" id="KW-0645">Protease</keyword>
<feature type="domain" description="Peptidase S9 prolyl oligopeptidase catalytic" evidence="5">
    <location>
        <begin position="436"/>
        <end position="640"/>
    </location>
</feature>
<keyword evidence="7" id="KW-1185">Reference proteome</keyword>
<accession>A0ABU2WMA0</accession>
<proteinExistence type="predicted"/>
<evidence type="ECO:0000256" key="3">
    <source>
        <dbReference type="SAM" id="MobiDB-lite"/>
    </source>
</evidence>
<keyword evidence="2" id="KW-0720">Serine protease</keyword>
<feature type="chain" id="PRO_5047336810" evidence="4">
    <location>
        <begin position="21"/>
        <end position="664"/>
    </location>
</feature>
<name>A0ABU2WMA0_9GAMM</name>
<feature type="region of interest" description="Disordered" evidence="3">
    <location>
        <begin position="643"/>
        <end position="664"/>
    </location>
</feature>
<dbReference type="GO" id="GO:0016787">
    <property type="term" value="F:hydrolase activity"/>
    <property type="evidence" value="ECO:0007669"/>
    <property type="project" value="UniProtKB-KW"/>
</dbReference>
<comment type="caution">
    <text evidence="6">The sequence shown here is derived from an EMBL/GenBank/DDBJ whole genome shotgun (WGS) entry which is preliminary data.</text>
</comment>
<dbReference type="InterPro" id="IPR011042">
    <property type="entry name" value="6-blade_b-propeller_TolB-like"/>
</dbReference>
<sequence length="664" mass="73020">MKLATMVGTALLALSAPIQAEVHRVEIGSVVLEDVPPIPETLAEQTNRYQQSRSASFQGWLADGSILISTRFGETTQVHHVQRPMAAREQLTFYAEPVGGVSIAPKGKGFIFSKDVGGGESYQLYWYELGSGDTRLLTDGQSRNSGGLWSNAGDRYAYSTTQRNGSDTDIHFSALGAPKSTPLVEDQGAWYALDWSPDDRQLLVMRYRSISDSEVWIADTVTGERTPFRPSEMPVAYGNARFSRDGKGIYYSSDEGSEFLTLRYDDLETGETTPISAAIPWDIEEFALSDDGRYLAFTVNADGSDDLYLQDLRVNGMVPVPDLPLGLVRNLEFSPDGNSLGFLLNNARTPSDVYSFEVGQSRLSRWTRSETGGLDAGEFILPTLVRYPTFDKLDGRTRSIPAFYYAPKTPGPHPVLISIHGGPESQALPSYNPMIQFYLRELGIAVLVPNVRGSAGYGKNYLALDNGRKREDSVKDIGALLDWIETQPQLDAQRVALIGGSYGGYMVLAGMTHYNDRLRAGIDIVGISNFVTFLENTKDYRRDLRRAEYGDESDPAMREFLQKISPTENAGNITKPLFIAQGANDPRVPRSEAEQMAETIRGNGGKVWTLLARDEGHGFKKKSNRDLYQNAVVLFLQQHLLGDGPESAGDAAAPVETSESGDPP</sequence>
<evidence type="ECO:0000313" key="7">
    <source>
        <dbReference type="Proteomes" id="UP001254608"/>
    </source>
</evidence>
<gene>
    <name evidence="6" type="ORF">RM530_16630</name>
</gene>
<dbReference type="PRINTS" id="PR00862">
    <property type="entry name" value="PROLIGOPTASE"/>
</dbReference>
<dbReference type="InterPro" id="IPR029058">
    <property type="entry name" value="AB_hydrolase_fold"/>
</dbReference>
<evidence type="ECO:0000256" key="1">
    <source>
        <dbReference type="ARBA" id="ARBA00022801"/>
    </source>
</evidence>
<dbReference type="InterPro" id="IPR002470">
    <property type="entry name" value="Peptidase_S9A"/>
</dbReference>
<keyword evidence="4" id="KW-0732">Signal</keyword>
<dbReference type="Proteomes" id="UP001254608">
    <property type="component" value="Unassembled WGS sequence"/>
</dbReference>
<dbReference type="EMBL" id="JAVRIC010000031">
    <property type="protein sequence ID" value="MDT0498971.1"/>
    <property type="molecule type" value="Genomic_DNA"/>
</dbReference>
<evidence type="ECO:0000313" key="6">
    <source>
        <dbReference type="EMBL" id="MDT0498971.1"/>
    </source>
</evidence>
<dbReference type="Gene3D" id="3.40.50.1820">
    <property type="entry name" value="alpha/beta hydrolase"/>
    <property type="match status" value="1"/>
</dbReference>
<dbReference type="InterPro" id="IPR011659">
    <property type="entry name" value="WD40"/>
</dbReference>
<dbReference type="InterPro" id="IPR001375">
    <property type="entry name" value="Peptidase_S9_cat"/>
</dbReference>
<dbReference type="Gene3D" id="2.120.10.30">
    <property type="entry name" value="TolB, C-terminal domain"/>
    <property type="match status" value="1"/>
</dbReference>
<dbReference type="PANTHER" id="PTHR42776:SF27">
    <property type="entry name" value="DIPEPTIDYL PEPTIDASE FAMILY MEMBER 6"/>
    <property type="match status" value="1"/>
</dbReference>
<dbReference type="RefSeq" id="WP_311366383.1">
    <property type="nucleotide sequence ID" value="NZ_JAVRIC010000031.1"/>
</dbReference>
<feature type="signal peptide" evidence="4">
    <location>
        <begin position="1"/>
        <end position="20"/>
    </location>
</feature>
<dbReference type="PANTHER" id="PTHR42776">
    <property type="entry name" value="SERINE PEPTIDASE S9 FAMILY MEMBER"/>
    <property type="match status" value="1"/>
</dbReference>
<dbReference type="SUPFAM" id="SSF53474">
    <property type="entry name" value="alpha/beta-Hydrolases"/>
    <property type="match status" value="1"/>
</dbReference>
<protein>
    <submittedName>
        <fullName evidence="6">Alpha/beta fold hydrolase</fullName>
    </submittedName>
</protein>
<reference evidence="6 7" key="1">
    <citation type="submission" date="2023-09" db="EMBL/GenBank/DDBJ databases">
        <authorList>
            <person name="Rey-Velasco X."/>
        </authorList>
    </citation>
    <scope>NUCLEOTIDE SEQUENCE [LARGE SCALE GENOMIC DNA]</scope>
    <source>
        <strain evidence="6 7">W345</strain>
    </source>
</reference>
<organism evidence="6 7">
    <name type="scientific">Banduia mediterranea</name>
    <dbReference type="NCBI Taxonomy" id="3075609"/>
    <lineage>
        <taxon>Bacteria</taxon>
        <taxon>Pseudomonadati</taxon>
        <taxon>Pseudomonadota</taxon>
        <taxon>Gammaproteobacteria</taxon>
        <taxon>Nevskiales</taxon>
        <taxon>Algiphilaceae</taxon>
        <taxon>Banduia</taxon>
    </lineage>
</organism>
<keyword evidence="1 6" id="KW-0378">Hydrolase</keyword>
<evidence type="ECO:0000256" key="4">
    <source>
        <dbReference type="SAM" id="SignalP"/>
    </source>
</evidence>
<dbReference type="SUPFAM" id="SSF82171">
    <property type="entry name" value="DPP6 N-terminal domain-like"/>
    <property type="match status" value="1"/>
</dbReference>
<dbReference type="Pfam" id="PF00326">
    <property type="entry name" value="Peptidase_S9"/>
    <property type="match status" value="1"/>
</dbReference>
<dbReference type="Pfam" id="PF07676">
    <property type="entry name" value="PD40"/>
    <property type="match status" value="1"/>
</dbReference>